<dbReference type="InterPro" id="IPR058031">
    <property type="entry name" value="AAA_lid_NorR"/>
</dbReference>
<evidence type="ECO:0000259" key="6">
    <source>
        <dbReference type="PROSITE" id="PS50045"/>
    </source>
</evidence>
<dbReference type="InterPro" id="IPR027417">
    <property type="entry name" value="P-loop_NTPase"/>
</dbReference>
<keyword evidence="4" id="KW-0238">DNA-binding</keyword>
<keyword evidence="9" id="KW-1185">Reference proteome</keyword>
<dbReference type="InterPro" id="IPR002078">
    <property type="entry name" value="Sigma_54_int"/>
</dbReference>
<feature type="domain" description="Sigma-54 factor interaction" evidence="6">
    <location>
        <begin position="148"/>
        <end position="375"/>
    </location>
</feature>
<dbReference type="SUPFAM" id="SSF52540">
    <property type="entry name" value="P-loop containing nucleoside triphosphate hydrolases"/>
    <property type="match status" value="1"/>
</dbReference>
<comment type="caution">
    <text evidence="8">The sequence shown here is derived from an EMBL/GenBank/DDBJ whole genome shotgun (WGS) entry which is preliminary data.</text>
</comment>
<evidence type="ECO:0000256" key="1">
    <source>
        <dbReference type="ARBA" id="ARBA00022741"/>
    </source>
</evidence>
<dbReference type="InterPro" id="IPR025943">
    <property type="entry name" value="Sigma_54_int_dom_ATP-bd_2"/>
</dbReference>
<dbReference type="PROSITE" id="PS00688">
    <property type="entry name" value="SIGMA54_INTERACT_3"/>
    <property type="match status" value="1"/>
</dbReference>
<dbReference type="PROSITE" id="PS00676">
    <property type="entry name" value="SIGMA54_INTERACT_2"/>
    <property type="match status" value="1"/>
</dbReference>
<dbReference type="AlphaFoldDB" id="A0A3R9Q587"/>
<dbReference type="Pfam" id="PF00158">
    <property type="entry name" value="Sigma54_activat"/>
    <property type="match status" value="1"/>
</dbReference>
<dbReference type="InterPro" id="IPR002197">
    <property type="entry name" value="HTH_Fis"/>
</dbReference>
<dbReference type="NCBIfam" id="TIGR00229">
    <property type="entry name" value="sensory_box"/>
    <property type="match status" value="1"/>
</dbReference>
<dbReference type="Gene3D" id="1.10.10.60">
    <property type="entry name" value="Homeodomain-like"/>
    <property type="match status" value="1"/>
</dbReference>
<keyword evidence="2" id="KW-0067">ATP-binding</keyword>
<dbReference type="FunFam" id="3.40.50.300:FF:000006">
    <property type="entry name" value="DNA-binding transcriptional regulator NtrC"/>
    <property type="match status" value="1"/>
</dbReference>
<dbReference type="PROSITE" id="PS50112">
    <property type="entry name" value="PAS"/>
    <property type="match status" value="1"/>
</dbReference>
<feature type="domain" description="PAS" evidence="7">
    <location>
        <begin position="14"/>
        <end position="55"/>
    </location>
</feature>
<evidence type="ECO:0000313" key="9">
    <source>
        <dbReference type="Proteomes" id="UP000275076"/>
    </source>
</evidence>
<dbReference type="Pfam" id="PF25601">
    <property type="entry name" value="AAA_lid_14"/>
    <property type="match status" value="1"/>
</dbReference>
<protein>
    <submittedName>
        <fullName evidence="8">PAS domain-containing protein</fullName>
    </submittedName>
</protein>
<gene>
    <name evidence="8" type="ORF">D7Z54_07265</name>
</gene>
<dbReference type="CDD" id="cd00130">
    <property type="entry name" value="PAS"/>
    <property type="match status" value="1"/>
</dbReference>
<dbReference type="Pfam" id="PF02954">
    <property type="entry name" value="HTH_8"/>
    <property type="match status" value="1"/>
</dbReference>
<keyword evidence="1" id="KW-0547">Nucleotide-binding</keyword>
<sequence length="456" mass="51344">MTMEQKNSSYLCWLENIIMAINDGVLVIDTDGIVQLINQEYTKITGVKEETILGKYLRDVRKGAVLLETLKDGEKRNGIYRKEGTREYVVDMAPIYQDGEIVGAVSVCKSLNEVHVLTRELESSKQKIAKLKSTVEDIYKAKYTFDDIVGKDGALQETVNRSKKAANSTMNILIQGESGTGKELFAHSIHQESLRYGSPFVPVNCSAIPVNLMESELFGYEEGAFTNSKSGGKIGLFELADKGTIFLDEIGELPMELQVKLLRVIQEGSIRKIGGLKEKEIDVRVISATNKNLSNIVEKGRFREDLFYRLNGIQITVPPLRKRKEDLPLLIEQLTHTFSPGNASVFSEEVKEFFAEYEWPGNVRELYNVINYALNMADSRYVNMEHLPEFVQESRGHVKKGKRTGTLKELLRETEHEIIEETLRTYENSLHGKKQAAAALGVSLATLYNKIGAYSK</sequence>
<evidence type="ECO:0000256" key="2">
    <source>
        <dbReference type="ARBA" id="ARBA00022840"/>
    </source>
</evidence>
<dbReference type="RefSeq" id="WP_125555182.1">
    <property type="nucleotide sequence ID" value="NZ_RBVX01000005.1"/>
</dbReference>
<dbReference type="PANTHER" id="PTHR32071:SF57">
    <property type="entry name" value="C4-DICARBOXYLATE TRANSPORT TRANSCRIPTIONAL REGULATORY PROTEIN DCTD"/>
    <property type="match status" value="1"/>
</dbReference>
<reference evidence="8 9" key="1">
    <citation type="submission" date="2018-10" db="EMBL/GenBank/DDBJ databases">
        <title>Draft genome sequence of Bacillus salarius IM0101, isolated from a hypersaline soil in Inner Mongolia, China.</title>
        <authorList>
            <person name="Yamprayoonswat W."/>
            <person name="Boonvisut S."/>
            <person name="Jumpathong W."/>
            <person name="Sittihan S."/>
            <person name="Ruangsuj P."/>
            <person name="Wanthongcharoen S."/>
            <person name="Thongpramul N."/>
            <person name="Pimmason S."/>
            <person name="Yu B."/>
            <person name="Yasawong M."/>
        </authorList>
    </citation>
    <scope>NUCLEOTIDE SEQUENCE [LARGE SCALE GENOMIC DNA]</scope>
    <source>
        <strain evidence="8 9">IM0101</strain>
    </source>
</reference>
<dbReference type="CDD" id="cd00009">
    <property type="entry name" value="AAA"/>
    <property type="match status" value="1"/>
</dbReference>
<dbReference type="Gene3D" id="3.30.450.20">
    <property type="entry name" value="PAS domain"/>
    <property type="match status" value="1"/>
</dbReference>
<dbReference type="GO" id="GO:0043565">
    <property type="term" value="F:sequence-specific DNA binding"/>
    <property type="evidence" value="ECO:0007669"/>
    <property type="project" value="InterPro"/>
</dbReference>
<dbReference type="InterPro" id="IPR009057">
    <property type="entry name" value="Homeodomain-like_sf"/>
</dbReference>
<dbReference type="Proteomes" id="UP000275076">
    <property type="component" value="Unassembled WGS sequence"/>
</dbReference>
<dbReference type="InterPro" id="IPR035965">
    <property type="entry name" value="PAS-like_dom_sf"/>
</dbReference>
<keyword evidence="5" id="KW-0804">Transcription</keyword>
<dbReference type="EMBL" id="RBVX01000005">
    <property type="protein sequence ID" value="RSL33912.1"/>
    <property type="molecule type" value="Genomic_DNA"/>
</dbReference>
<dbReference type="PROSITE" id="PS50045">
    <property type="entry name" value="SIGMA54_INTERACT_4"/>
    <property type="match status" value="1"/>
</dbReference>
<accession>A0A3R9Q587</accession>
<dbReference type="PROSITE" id="PS00675">
    <property type="entry name" value="SIGMA54_INTERACT_1"/>
    <property type="match status" value="1"/>
</dbReference>
<organism evidence="8 9">
    <name type="scientific">Salibacterium salarium</name>
    <dbReference type="NCBI Taxonomy" id="284579"/>
    <lineage>
        <taxon>Bacteria</taxon>
        <taxon>Bacillati</taxon>
        <taxon>Bacillota</taxon>
        <taxon>Bacilli</taxon>
        <taxon>Bacillales</taxon>
        <taxon>Bacillaceae</taxon>
    </lineage>
</organism>
<evidence type="ECO:0000256" key="5">
    <source>
        <dbReference type="ARBA" id="ARBA00023163"/>
    </source>
</evidence>
<dbReference type="GO" id="GO:0005524">
    <property type="term" value="F:ATP binding"/>
    <property type="evidence" value="ECO:0007669"/>
    <property type="project" value="UniProtKB-KW"/>
</dbReference>
<dbReference type="SUPFAM" id="SSF46689">
    <property type="entry name" value="Homeodomain-like"/>
    <property type="match status" value="1"/>
</dbReference>
<evidence type="ECO:0000259" key="7">
    <source>
        <dbReference type="PROSITE" id="PS50112"/>
    </source>
</evidence>
<dbReference type="SUPFAM" id="SSF55785">
    <property type="entry name" value="PYP-like sensor domain (PAS domain)"/>
    <property type="match status" value="1"/>
</dbReference>
<dbReference type="OrthoDB" id="9771372at2"/>
<dbReference type="PANTHER" id="PTHR32071">
    <property type="entry name" value="TRANSCRIPTIONAL REGULATORY PROTEIN"/>
    <property type="match status" value="1"/>
</dbReference>
<dbReference type="Gene3D" id="3.40.50.300">
    <property type="entry name" value="P-loop containing nucleotide triphosphate hydrolases"/>
    <property type="match status" value="1"/>
</dbReference>
<dbReference type="GO" id="GO:0006355">
    <property type="term" value="P:regulation of DNA-templated transcription"/>
    <property type="evidence" value="ECO:0007669"/>
    <property type="project" value="InterPro"/>
</dbReference>
<dbReference type="InterPro" id="IPR003593">
    <property type="entry name" value="AAA+_ATPase"/>
</dbReference>
<evidence type="ECO:0000256" key="3">
    <source>
        <dbReference type="ARBA" id="ARBA00023015"/>
    </source>
</evidence>
<name>A0A3R9Q587_9BACI</name>
<dbReference type="SMART" id="SM00382">
    <property type="entry name" value="AAA"/>
    <property type="match status" value="1"/>
</dbReference>
<dbReference type="Gene3D" id="1.10.8.60">
    <property type="match status" value="1"/>
</dbReference>
<proteinExistence type="predicted"/>
<dbReference type="Pfam" id="PF00989">
    <property type="entry name" value="PAS"/>
    <property type="match status" value="1"/>
</dbReference>
<evidence type="ECO:0000256" key="4">
    <source>
        <dbReference type="ARBA" id="ARBA00023125"/>
    </source>
</evidence>
<dbReference type="InterPro" id="IPR025662">
    <property type="entry name" value="Sigma_54_int_dom_ATP-bd_1"/>
</dbReference>
<keyword evidence="3" id="KW-0805">Transcription regulation</keyword>
<dbReference type="InterPro" id="IPR000014">
    <property type="entry name" value="PAS"/>
</dbReference>
<evidence type="ECO:0000313" key="8">
    <source>
        <dbReference type="EMBL" id="RSL33912.1"/>
    </source>
</evidence>
<dbReference type="InterPro" id="IPR013767">
    <property type="entry name" value="PAS_fold"/>
</dbReference>
<dbReference type="InterPro" id="IPR025944">
    <property type="entry name" value="Sigma_54_int_dom_CS"/>
</dbReference>